<protein>
    <submittedName>
        <fullName evidence="1">Uncharacterized protein</fullName>
    </submittedName>
</protein>
<accession>A0A9K3KV21</accession>
<comment type="caution">
    <text evidence="1">The sequence shown here is derived from an EMBL/GenBank/DDBJ whole genome shotgun (WGS) entry which is preliminary data.</text>
</comment>
<name>A0A9K3KV21_9STRA</name>
<dbReference type="EMBL" id="JAGRRH010000019">
    <property type="protein sequence ID" value="KAG7349593.1"/>
    <property type="molecule type" value="Genomic_DNA"/>
</dbReference>
<evidence type="ECO:0000313" key="1">
    <source>
        <dbReference type="EMBL" id="KAG7349593.1"/>
    </source>
</evidence>
<sequence>MHLQFFAIDREWKRQSCRKVGCLTSTCCCSLPRPLPGSLSPNPTSTSNSAIAPPPVSSTLYLSSTAHFLPSKRSKLNITFGSIHYILDPPVSLPISMILFQLYWKLGKCITSINMLNPQVCHPVVIKFF</sequence>
<evidence type="ECO:0000313" key="2">
    <source>
        <dbReference type="Proteomes" id="UP000693970"/>
    </source>
</evidence>
<dbReference type="AlphaFoldDB" id="A0A9K3KV21"/>
<proteinExistence type="predicted"/>
<dbReference type="Proteomes" id="UP000693970">
    <property type="component" value="Unassembled WGS sequence"/>
</dbReference>
<keyword evidence="2" id="KW-1185">Reference proteome</keyword>
<reference evidence="1" key="1">
    <citation type="journal article" date="2021" name="Sci. Rep.">
        <title>Diploid genomic architecture of Nitzschia inconspicua, an elite biomass production diatom.</title>
        <authorList>
            <person name="Oliver A."/>
            <person name="Podell S."/>
            <person name="Pinowska A."/>
            <person name="Traller J.C."/>
            <person name="Smith S.R."/>
            <person name="McClure R."/>
            <person name="Beliaev A."/>
            <person name="Bohutskyi P."/>
            <person name="Hill E.A."/>
            <person name="Rabines A."/>
            <person name="Zheng H."/>
            <person name="Allen L.Z."/>
            <person name="Kuo A."/>
            <person name="Grigoriev I.V."/>
            <person name="Allen A.E."/>
            <person name="Hazlebeck D."/>
            <person name="Allen E.E."/>
        </authorList>
    </citation>
    <scope>NUCLEOTIDE SEQUENCE</scope>
    <source>
        <strain evidence="1">Hildebrandi</strain>
    </source>
</reference>
<organism evidence="1 2">
    <name type="scientific">Nitzschia inconspicua</name>
    <dbReference type="NCBI Taxonomy" id="303405"/>
    <lineage>
        <taxon>Eukaryota</taxon>
        <taxon>Sar</taxon>
        <taxon>Stramenopiles</taxon>
        <taxon>Ochrophyta</taxon>
        <taxon>Bacillariophyta</taxon>
        <taxon>Bacillariophyceae</taxon>
        <taxon>Bacillariophycidae</taxon>
        <taxon>Bacillariales</taxon>
        <taxon>Bacillariaceae</taxon>
        <taxon>Nitzschia</taxon>
    </lineage>
</organism>
<reference evidence="1" key="2">
    <citation type="submission" date="2021-04" db="EMBL/GenBank/DDBJ databases">
        <authorList>
            <person name="Podell S."/>
        </authorList>
    </citation>
    <scope>NUCLEOTIDE SEQUENCE</scope>
    <source>
        <strain evidence="1">Hildebrandi</strain>
    </source>
</reference>
<gene>
    <name evidence="1" type="ORF">IV203_012190</name>
</gene>